<protein>
    <recommendedName>
        <fullName evidence="1">PML C-terminal domain-containing protein</fullName>
    </recommendedName>
</protein>
<dbReference type="EMBL" id="JH819046">
    <property type="protein sequence ID" value="EKC25928.1"/>
    <property type="molecule type" value="Genomic_DNA"/>
</dbReference>
<proteinExistence type="predicted"/>
<dbReference type="Pfam" id="PF25244">
    <property type="entry name" value="PML_C"/>
    <property type="match status" value="1"/>
</dbReference>
<organism evidence="2">
    <name type="scientific">Magallana gigas</name>
    <name type="common">Pacific oyster</name>
    <name type="synonym">Crassostrea gigas</name>
    <dbReference type="NCBI Taxonomy" id="29159"/>
    <lineage>
        <taxon>Eukaryota</taxon>
        <taxon>Metazoa</taxon>
        <taxon>Spiralia</taxon>
        <taxon>Lophotrochozoa</taxon>
        <taxon>Mollusca</taxon>
        <taxon>Bivalvia</taxon>
        <taxon>Autobranchia</taxon>
        <taxon>Pteriomorphia</taxon>
        <taxon>Ostreida</taxon>
        <taxon>Ostreoidea</taxon>
        <taxon>Ostreidae</taxon>
        <taxon>Magallana</taxon>
    </lineage>
</organism>
<dbReference type="InterPro" id="IPR057617">
    <property type="entry name" value="PML_C"/>
</dbReference>
<evidence type="ECO:0000259" key="1">
    <source>
        <dbReference type="Pfam" id="PF25244"/>
    </source>
</evidence>
<evidence type="ECO:0000313" key="2">
    <source>
        <dbReference type="EMBL" id="EKC25928.1"/>
    </source>
</evidence>
<dbReference type="HOGENOM" id="CLU_2135891_0_0_1"/>
<dbReference type="InParanoid" id="K1PW27"/>
<sequence length="113" mass="13026">MVKKKAMSVATSRKIAGSGLGFRHIMLAHKRDELSGVKTILGEHDETETRDIDDELPTNVNGVNKCMEYVRIFMEENSCDNFSDNYALLEQFEMIALKKKRQSRITEFIDWIP</sequence>
<accession>K1PW27</accession>
<feature type="domain" description="PML C-terminal" evidence="1">
    <location>
        <begin position="1"/>
        <end position="49"/>
    </location>
</feature>
<name>K1PW27_MAGGI</name>
<dbReference type="AlphaFoldDB" id="K1PW27"/>
<gene>
    <name evidence="2" type="ORF">CGI_10002156</name>
</gene>
<reference evidence="2" key="1">
    <citation type="journal article" date="2012" name="Nature">
        <title>The oyster genome reveals stress adaptation and complexity of shell formation.</title>
        <authorList>
            <person name="Zhang G."/>
            <person name="Fang X."/>
            <person name="Guo X."/>
            <person name="Li L."/>
            <person name="Luo R."/>
            <person name="Xu F."/>
            <person name="Yang P."/>
            <person name="Zhang L."/>
            <person name="Wang X."/>
            <person name="Qi H."/>
            <person name="Xiong Z."/>
            <person name="Que H."/>
            <person name="Xie Y."/>
            <person name="Holland P.W."/>
            <person name="Paps J."/>
            <person name="Zhu Y."/>
            <person name="Wu F."/>
            <person name="Chen Y."/>
            <person name="Wang J."/>
            <person name="Peng C."/>
            <person name="Meng J."/>
            <person name="Yang L."/>
            <person name="Liu J."/>
            <person name="Wen B."/>
            <person name="Zhang N."/>
            <person name="Huang Z."/>
            <person name="Zhu Q."/>
            <person name="Feng Y."/>
            <person name="Mount A."/>
            <person name="Hedgecock D."/>
            <person name="Xu Z."/>
            <person name="Liu Y."/>
            <person name="Domazet-Loso T."/>
            <person name="Du Y."/>
            <person name="Sun X."/>
            <person name="Zhang S."/>
            <person name="Liu B."/>
            <person name="Cheng P."/>
            <person name="Jiang X."/>
            <person name="Li J."/>
            <person name="Fan D."/>
            <person name="Wang W."/>
            <person name="Fu W."/>
            <person name="Wang T."/>
            <person name="Wang B."/>
            <person name="Zhang J."/>
            <person name="Peng Z."/>
            <person name="Li Y."/>
            <person name="Li N."/>
            <person name="Wang J."/>
            <person name="Chen M."/>
            <person name="He Y."/>
            <person name="Tan F."/>
            <person name="Song X."/>
            <person name="Zheng Q."/>
            <person name="Huang R."/>
            <person name="Yang H."/>
            <person name="Du X."/>
            <person name="Chen L."/>
            <person name="Yang M."/>
            <person name="Gaffney P.M."/>
            <person name="Wang S."/>
            <person name="Luo L."/>
            <person name="She Z."/>
            <person name="Ming Y."/>
            <person name="Huang W."/>
            <person name="Zhang S."/>
            <person name="Huang B."/>
            <person name="Zhang Y."/>
            <person name="Qu T."/>
            <person name="Ni P."/>
            <person name="Miao G."/>
            <person name="Wang J."/>
            <person name="Wang Q."/>
            <person name="Steinberg C.E."/>
            <person name="Wang H."/>
            <person name="Li N."/>
            <person name="Qian L."/>
            <person name="Zhang G."/>
            <person name="Li Y."/>
            <person name="Yang H."/>
            <person name="Liu X."/>
            <person name="Wang J."/>
            <person name="Yin Y."/>
            <person name="Wang J."/>
        </authorList>
    </citation>
    <scope>NUCLEOTIDE SEQUENCE [LARGE SCALE GENOMIC DNA]</scope>
    <source>
        <strain evidence="2">05x7-T-G4-1.051#20</strain>
    </source>
</reference>